<evidence type="ECO:0000313" key="1">
    <source>
        <dbReference type="EMBL" id="KAK3802270.1"/>
    </source>
</evidence>
<dbReference type="EMBL" id="JAWDGP010000257">
    <property type="protein sequence ID" value="KAK3802270.1"/>
    <property type="molecule type" value="Genomic_DNA"/>
</dbReference>
<sequence length="131" mass="14488">MVAICLAPRLQVFYFKPDPSPVGITKVNSVCTGSVSHLTNAVTLSLTIDVVRYNPTAPGAAQALHPAQGRGSWTNRAQTRANQWLVNGDLREISPYLIINLPRRVISRQPSSPDNYIPWMFDPSEETIKQS</sequence>
<comment type="caution">
    <text evidence="1">The sequence shown here is derived from an EMBL/GenBank/DDBJ whole genome shotgun (WGS) entry which is preliminary data.</text>
</comment>
<reference evidence="1" key="1">
    <citation type="journal article" date="2023" name="G3 (Bethesda)">
        <title>A reference genome for the long-term kleptoplast-retaining sea slug Elysia crispata morphotype clarki.</title>
        <authorList>
            <person name="Eastman K.E."/>
            <person name="Pendleton A.L."/>
            <person name="Shaikh M.A."/>
            <person name="Suttiyut T."/>
            <person name="Ogas R."/>
            <person name="Tomko P."/>
            <person name="Gavelis G."/>
            <person name="Widhalm J.R."/>
            <person name="Wisecaver J.H."/>
        </authorList>
    </citation>
    <scope>NUCLEOTIDE SEQUENCE</scope>
    <source>
        <strain evidence="1">ECLA1</strain>
    </source>
</reference>
<evidence type="ECO:0000313" key="2">
    <source>
        <dbReference type="Proteomes" id="UP001283361"/>
    </source>
</evidence>
<dbReference type="Proteomes" id="UP001283361">
    <property type="component" value="Unassembled WGS sequence"/>
</dbReference>
<proteinExistence type="predicted"/>
<organism evidence="1 2">
    <name type="scientific">Elysia crispata</name>
    <name type="common">lettuce slug</name>
    <dbReference type="NCBI Taxonomy" id="231223"/>
    <lineage>
        <taxon>Eukaryota</taxon>
        <taxon>Metazoa</taxon>
        <taxon>Spiralia</taxon>
        <taxon>Lophotrochozoa</taxon>
        <taxon>Mollusca</taxon>
        <taxon>Gastropoda</taxon>
        <taxon>Heterobranchia</taxon>
        <taxon>Euthyneura</taxon>
        <taxon>Panpulmonata</taxon>
        <taxon>Sacoglossa</taxon>
        <taxon>Placobranchoidea</taxon>
        <taxon>Plakobranchidae</taxon>
        <taxon>Elysia</taxon>
    </lineage>
</organism>
<accession>A0AAE1BAI5</accession>
<dbReference type="AlphaFoldDB" id="A0AAE1BAI5"/>
<keyword evidence="2" id="KW-1185">Reference proteome</keyword>
<name>A0AAE1BAI5_9GAST</name>
<gene>
    <name evidence="1" type="ORF">RRG08_029000</name>
</gene>
<protein>
    <submittedName>
        <fullName evidence="1">Uncharacterized protein</fullName>
    </submittedName>
</protein>